<dbReference type="AlphaFoldDB" id="A0A9X5C733"/>
<protein>
    <submittedName>
        <fullName evidence="1">Uncharacterized protein</fullName>
    </submittedName>
</protein>
<evidence type="ECO:0000313" key="1">
    <source>
        <dbReference type="EMBL" id="NDO67347.1"/>
    </source>
</evidence>
<dbReference type="Proteomes" id="UP000474104">
    <property type="component" value="Unassembled WGS sequence"/>
</dbReference>
<reference evidence="1 2" key="1">
    <citation type="submission" date="2019-07" db="EMBL/GenBank/DDBJ databases">
        <title>Draft genome sequences of 15 bacterial species constituting the stable defined intestinal microbiota of the GM15 gnotobiotic mouse model.</title>
        <authorList>
            <person name="Elie C."/>
            <person name="Mathieu A."/>
            <person name="Saliou A."/>
            <person name="Darnaud M."/>
            <person name="Leulier F."/>
            <person name="Tamellini A."/>
        </authorList>
    </citation>
    <scope>NUCLEOTIDE SEQUENCE [LARGE SCALE GENOMIC DNA]</scope>
    <source>
        <strain evidence="2">ASF 502</strain>
    </source>
</reference>
<proteinExistence type="predicted"/>
<dbReference type="EMBL" id="VIRB01000008">
    <property type="protein sequence ID" value="NDO67347.1"/>
    <property type="molecule type" value="Genomic_DNA"/>
</dbReference>
<comment type="caution">
    <text evidence="1">The sequence shown here is derived from an EMBL/GenBank/DDBJ whole genome shotgun (WGS) entry which is preliminary data.</text>
</comment>
<name>A0A9X5C733_9FIRM</name>
<dbReference type="OrthoDB" id="2050509at2"/>
<sequence length="99" mass="11728">MYSILIKDKSNLYRFLTIKQEILQEVIKEVTDPETNEVRNETSYVGTGEYETVRFETESRDELEDKCIEIFGTYNKNEFLAVNTEPFKMDLIWGSENKE</sequence>
<evidence type="ECO:0000313" key="2">
    <source>
        <dbReference type="Proteomes" id="UP000474104"/>
    </source>
</evidence>
<organism evidence="1 2">
    <name type="scientific">Schaedlerella arabinosiphila</name>
    <dbReference type="NCBI Taxonomy" id="2044587"/>
    <lineage>
        <taxon>Bacteria</taxon>
        <taxon>Bacillati</taxon>
        <taxon>Bacillota</taxon>
        <taxon>Clostridia</taxon>
        <taxon>Lachnospirales</taxon>
        <taxon>Lachnospiraceae</taxon>
        <taxon>Schaedlerella</taxon>
    </lineage>
</organism>
<gene>
    <name evidence="1" type="ORF">FMM80_00805</name>
</gene>
<accession>A0A9X5C733</accession>